<reference evidence="2 3" key="1">
    <citation type="journal article" date="2016" name="Environ. Microbiol.">
        <title>New Methyloceanibacter diversity from North Sea sediments includes methanotroph containing solely the soluble methane monooxygenase.</title>
        <authorList>
            <person name="Vekeman B."/>
            <person name="Kerckhof F.M."/>
            <person name="Cremers G."/>
            <person name="de Vos P."/>
            <person name="Vandamme P."/>
            <person name="Boon N."/>
            <person name="Op den Camp H.J."/>
            <person name="Heylen K."/>
        </authorList>
    </citation>
    <scope>NUCLEOTIDE SEQUENCE [LARGE SCALE GENOMIC DNA]</scope>
    <source>
        <strain evidence="2 3">R-67176</strain>
    </source>
</reference>
<accession>A0A1E3VV75</accession>
<feature type="signal peptide" evidence="1">
    <location>
        <begin position="1"/>
        <end position="25"/>
    </location>
</feature>
<feature type="chain" id="PRO_5009138608" evidence="1">
    <location>
        <begin position="26"/>
        <end position="239"/>
    </location>
</feature>
<dbReference type="AlphaFoldDB" id="A0A1E3VV75"/>
<evidence type="ECO:0000313" key="3">
    <source>
        <dbReference type="Proteomes" id="UP000094172"/>
    </source>
</evidence>
<proteinExistence type="predicted"/>
<evidence type="ECO:0000313" key="2">
    <source>
        <dbReference type="EMBL" id="ODR97460.1"/>
    </source>
</evidence>
<dbReference type="RefSeq" id="WP_069443012.1">
    <property type="nucleotide sequence ID" value="NZ_LPWE01000001.1"/>
</dbReference>
<sequence>MRSSILALVLSLAVPAAVLPVAALAAPAGIVILTSAEAADAWQLCEIGSQRAQGLHYNYLGEKAAKSLFSEGTAPAFFFAITPHTVATVTPASSSWRKPVIHYSVLPQDDPKKLEEALHERTREAAGNVLNNPALKGKTIVMVWDRRHIADPEYDKKYEREAAVTLRQLLHLDILPGVPREWPSGNHDYFWVVDFPDSSNVPLKFEMVKQDFGKSFPNVPANDWGQPAGLDAAAGCLVD</sequence>
<keyword evidence="1" id="KW-0732">Signal</keyword>
<dbReference type="STRING" id="1774970.AUC70_00020"/>
<gene>
    <name evidence="2" type="ORF">AUC70_00020</name>
</gene>
<protein>
    <submittedName>
        <fullName evidence="2">Uncharacterized protein</fullName>
    </submittedName>
</protein>
<name>A0A1E3VV75_9HYPH</name>
<organism evidence="2 3">
    <name type="scientific">Methyloceanibacter stevinii</name>
    <dbReference type="NCBI Taxonomy" id="1774970"/>
    <lineage>
        <taxon>Bacteria</taxon>
        <taxon>Pseudomonadati</taxon>
        <taxon>Pseudomonadota</taxon>
        <taxon>Alphaproteobacteria</taxon>
        <taxon>Hyphomicrobiales</taxon>
        <taxon>Hyphomicrobiaceae</taxon>
        <taxon>Methyloceanibacter</taxon>
    </lineage>
</organism>
<dbReference type="EMBL" id="LPWE01000001">
    <property type="protein sequence ID" value="ODR97460.1"/>
    <property type="molecule type" value="Genomic_DNA"/>
</dbReference>
<dbReference type="Proteomes" id="UP000094172">
    <property type="component" value="Unassembled WGS sequence"/>
</dbReference>
<comment type="caution">
    <text evidence="2">The sequence shown here is derived from an EMBL/GenBank/DDBJ whole genome shotgun (WGS) entry which is preliminary data.</text>
</comment>
<evidence type="ECO:0000256" key="1">
    <source>
        <dbReference type="SAM" id="SignalP"/>
    </source>
</evidence>
<keyword evidence="3" id="KW-1185">Reference proteome</keyword>